<feature type="compositionally biased region" description="Polar residues" evidence="2">
    <location>
        <begin position="1346"/>
        <end position="1361"/>
    </location>
</feature>
<dbReference type="PANTHER" id="PTHR48125">
    <property type="entry name" value="LP07818P1"/>
    <property type="match status" value="1"/>
</dbReference>
<dbReference type="PANTHER" id="PTHR48125:SF12">
    <property type="entry name" value="AT HOOK TRANSCRIPTION FACTOR FAMILY-RELATED"/>
    <property type="match status" value="1"/>
</dbReference>
<feature type="compositionally biased region" description="Basic and acidic residues" evidence="2">
    <location>
        <begin position="155"/>
        <end position="166"/>
    </location>
</feature>
<feature type="region of interest" description="Disordered" evidence="2">
    <location>
        <begin position="1672"/>
        <end position="1892"/>
    </location>
</feature>
<dbReference type="Proteomes" id="UP000041254">
    <property type="component" value="Unassembled WGS sequence"/>
</dbReference>
<feature type="compositionally biased region" description="Basic residues" evidence="2">
    <location>
        <begin position="1789"/>
        <end position="1798"/>
    </location>
</feature>
<keyword evidence="4" id="KW-1185">Reference proteome</keyword>
<feature type="compositionally biased region" description="Polar residues" evidence="2">
    <location>
        <begin position="1762"/>
        <end position="1771"/>
    </location>
</feature>
<feature type="compositionally biased region" description="Pro residues" evidence="2">
    <location>
        <begin position="1721"/>
        <end position="1737"/>
    </location>
</feature>
<evidence type="ECO:0000313" key="4">
    <source>
        <dbReference type="Proteomes" id="UP000041254"/>
    </source>
</evidence>
<feature type="compositionally biased region" description="Basic and acidic residues" evidence="2">
    <location>
        <begin position="1693"/>
        <end position="1711"/>
    </location>
</feature>
<feature type="region of interest" description="Disordered" evidence="2">
    <location>
        <begin position="690"/>
        <end position="736"/>
    </location>
</feature>
<dbReference type="VEuPathDB" id="CryptoDB:Vbra_1427"/>
<feature type="region of interest" description="Disordered" evidence="2">
    <location>
        <begin position="327"/>
        <end position="356"/>
    </location>
</feature>
<feature type="compositionally biased region" description="Pro residues" evidence="2">
    <location>
        <begin position="237"/>
        <end position="253"/>
    </location>
</feature>
<feature type="compositionally biased region" description="Low complexity" evidence="2">
    <location>
        <begin position="1871"/>
        <end position="1892"/>
    </location>
</feature>
<feature type="compositionally biased region" description="Pro residues" evidence="2">
    <location>
        <begin position="721"/>
        <end position="732"/>
    </location>
</feature>
<reference evidence="3 4" key="1">
    <citation type="submission" date="2014-11" db="EMBL/GenBank/DDBJ databases">
        <authorList>
            <person name="Zhu J."/>
            <person name="Qi W."/>
            <person name="Song R."/>
        </authorList>
    </citation>
    <scope>NUCLEOTIDE SEQUENCE [LARGE SCALE GENOMIC DNA]</scope>
</reference>
<dbReference type="EMBL" id="CDMY01000755">
    <property type="protein sequence ID" value="CEM32463.1"/>
    <property type="molecule type" value="Genomic_DNA"/>
</dbReference>
<name>A0A0G4GQG4_VITBC</name>
<feature type="compositionally biased region" description="Polar residues" evidence="2">
    <location>
        <begin position="1079"/>
        <end position="1090"/>
    </location>
</feature>
<organism evidence="3 4">
    <name type="scientific">Vitrella brassicaformis (strain CCMP3155)</name>
    <dbReference type="NCBI Taxonomy" id="1169540"/>
    <lineage>
        <taxon>Eukaryota</taxon>
        <taxon>Sar</taxon>
        <taxon>Alveolata</taxon>
        <taxon>Colpodellida</taxon>
        <taxon>Vitrellaceae</taxon>
        <taxon>Vitrella</taxon>
    </lineage>
</organism>
<dbReference type="InParanoid" id="A0A0G4GQG4"/>
<feature type="compositionally biased region" description="Gly residues" evidence="2">
    <location>
        <begin position="173"/>
        <end position="183"/>
    </location>
</feature>
<feature type="compositionally biased region" description="Low complexity" evidence="2">
    <location>
        <begin position="1799"/>
        <end position="1830"/>
    </location>
</feature>
<feature type="region of interest" description="Disordered" evidence="2">
    <location>
        <begin position="1133"/>
        <end position="1158"/>
    </location>
</feature>
<evidence type="ECO:0000313" key="3">
    <source>
        <dbReference type="EMBL" id="CEM32463.1"/>
    </source>
</evidence>
<feature type="compositionally biased region" description="Basic and acidic residues" evidence="2">
    <location>
        <begin position="1324"/>
        <end position="1339"/>
    </location>
</feature>
<feature type="coiled-coil region" evidence="1">
    <location>
        <begin position="646"/>
        <end position="680"/>
    </location>
</feature>
<protein>
    <submittedName>
        <fullName evidence="3">Uncharacterized protein</fullName>
    </submittedName>
</protein>
<feature type="compositionally biased region" description="Polar residues" evidence="2">
    <location>
        <begin position="902"/>
        <end position="914"/>
    </location>
</feature>
<feature type="compositionally biased region" description="Polar residues" evidence="2">
    <location>
        <begin position="1102"/>
        <end position="1112"/>
    </location>
</feature>
<feature type="compositionally biased region" description="Low complexity" evidence="2">
    <location>
        <begin position="225"/>
        <end position="236"/>
    </location>
</feature>
<feature type="region of interest" description="Disordered" evidence="2">
    <location>
        <begin position="1054"/>
        <end position="1116"/>
    </location>
</feature>
<feature type="compositionally biased region" description="Low complexity" evidence="2">
    <location>
        <begin position="1738"/>
        <end position="1761"/>
    </location>
</feature>
<feature type="compositionally biased region" description="Polar residues" evidence="2">
    <location>
        <begin position="136"/>
        <end position="154"/>
    </location>
</feature>
<accession>A0A0G4GQG4</accession>
<feature type="compositionally biased region" description="Polar residues" evidence="2">
    <location>
        <begin position="954"/>
        <end position="965"/>
    </location>
</feature>
<feature type="region of interest" description="Disordered" evidence="2">
    <location>
        <begin position="892"/>
        <end position="925"/>
    </location>
</feature>
<feature type="compositionally biased region" description="Pro residues" evidence="2">
    <location>
        <begin position="195"/>
        <end position="204"/>
    </location>
</feature>
<feature type="region of interest" description="Disordered" evidence="2">
    <location>
        <begin position="1467"/>
        <end position="1539"/>
    </location>
</feature>
<sequence length="1892" mass="199085">MEDQQDPNRRVTDLLAAFTGSGSFFSSVPPPTDPDAANSPPSPSLSPSQKEDQGSFNMSHYMQTLLEDTDNDGDEWLGSKDAETGLPSSPGDGGGGGGGGGAGLLPIGPKRQGSVEVDGKAGQVSEGWRPMGDWFNGTNTIGRQDADTPSANKSTKPDTDSDDAHSSTEGWRWGVGSGSGQGDGWLPQTIAPNTHPDPPPPPPSHNNKFNPDVAPFVPQGMLNGTTTPTHTHTYPHAQPPPPPGPPPPPPSHPPHINTNTEQETNDDHRDDEGDAGMGMDAFEHSQNATKEDPLLTMEDIAEQTLRMTKRSEVDKQRFWRKDSVWDTHHAADEKPPTITTTDEEAGGGGERDGPSILEQKFPQLFASKRSEVIALGPPFIGPKTADEANLMAGPAGEGDTPRMMDDTMAPLSAGPSSAAGGTSSPSNRSSPPVPAQMPFGPATDPSFVRADSQPIEMFDGSTTPDAAGGDQLKGGQRAFSSLAAPFVPSSMSMSSMKPPEPPPIFPSGGTDGGAPFLNHTHDGPAPPPPHTHVPQPSAIFPYQSMPPLINGTPDGTGVPGGEGPGWVGPGPGHPNPPGSALDVLQQAAMTYEENPVGVATGWYGTTVGGPMAGPMSHSEMVMRIQALEEQLHINAVKYADAQQDWSVKHKQNKLQYEKQLDKVKREKTELQTKCNALFQRLQNQAAAVGATIPPANPPSLPDTSPAATPHSNPQLTLDGFIPPPPPPPPPPEAEQIQPQPNILQELMDSRERIRELEMYIRNSRAGRSETTDMILRRRETSMQTEGCGEGYNMAVQTDGGAGVDGEGEGEGEREREEEARRKVADGRAFAQMRGENMALRQIIVESSSEFQGLRKRYEDTITSLQRRLDKAERATRSALTLIDTAEKDGTLSTVDLPHKLTESTASSPRGGSSTPPAPAPRIESIAGESGQGVGELVASLKGALTSKADPSPAHNPNTQGGSPSRSPLAVMSNGQSTAGRLVEAASSMGLVSAPLLGSGTAAIPASVEAAQQQKATAYTETIEQVRKQCGECIVQVEKGVRGTTQRLRKAWDDMHLGPALPPPSRTATTTHGAIPSLPPSTRQSFDVSKTATDDSPAVASVNAPSPSGSATHRVTPRAATTTNATLANVVTEAIPEHRDEEGSAGAGEGKEGDKNGAGAGVGEVDVVKKETLVPLVQGAYSELGKVLPDIIQLTYILKKFFTESKKMAKDVATAVPTAVVLRAYTTFRNTEQKRECQADITRKQLETLIRRLSELQHKVWKAQTDPTHGHGHALASRPAKTLPPSTPTSQSLTGPMGMGMDNTPKSKSAASLVHRHVGCGYGDEGTRRWSDGDRDEVTPKSEPSMPVSSQAQPHHQLQRQSVGDRKVGESETILSQEEVRARAKQVVETIQKAANGTSIESQLMEACNRIVMLEVQLQRSVDDAAMVCRTSSLYEDLQNAMIQAKLSEFDATTKLRSCIAELAQRSEVTQTTHTTTTSNTAGPSASSSAAGVLTTTTTQTTQTTQTTTQTTTTLLSHSSSSSPATMSSSTGSSCGAMMSAASSSTPKAAELAPATLSSSKMIVSESTLNPGAKAFTPSGSAGGIDILQKLEMQLHYDQANASPPWSQTFGPSTEITPSTVSSSQQGSAATSVTSDSQQLSAQTDATPSPGVGGVEGAKQKSVAFAQAISSIPSPPFAHKTADGVMGMAPTHHPSSDDDKEGASDSTDKEGPSEPAVLSLPFLPPSAPSHPPPPPPPQTNGKTTTTTTQQQQQGSDSGSGASNKQPPKSNGQPRAGETKIFSMRGTIPGKKAHGTRTRHATSTQQQNQTQQSQSPQQQQQQQASNTNSSTADNAVGSVGQSAYPPPTILKAPQKHSGGGRHHRRGNRGGHNDGSQSDNQQQQQQGNNGRQAGK</sequence>
<feature type="region of interest" description="Disordered" evidence="2">
    <location>
        <begin position="797"/>
        <end position="818"/>
    </location>
</feature>
<feature type="region of interest" description="Disordered" evidence="2">
    <location>
        <begin position="1601"/>
        <end position="1655"/>
    </location>
</feature>
<keyword evidence="1" id="KW-0175">Coiled coil</keyword>
<evidence type="ECO:0000256" key="2">
    <source>
        <dbReference type="SAM" id="MobiDB-lite"/>
    </source>
</evidence>
<feature type="region of interest" description="Disordered" evidence="2">
    <location>
        <begin position="21"/>
        <end position="295"/>
    </location>
</feature>
<feature type="compositionally biased region" description="Basic residues" evidence="2">
    <location>
        <begin position="1856"/>
        <end position="1866"/>
    </location>
</feature>
<feature type="compositionally biased region" description="Polar residues" evidence="2">
    <location>
        <begin position="1601"/>
        <end position="1646"/>
    </location>
</feature>
<feature type="region of interest" description="Disordered" evidence="2">
    <location>
        <begin position="1263"/>
        <end position="1368"/>
    </location>
</feature>
<feature type="compositionally biased region" description="Gly residues" evidence="2">
    <location>
        <begin position="557"/>
        <end position="570"/>
    </location>
</feature>
<feature type="region of interest" description="Disordered" evidence="2">
    <location>
        <begin position="945"/>
        <end position="975"/>
    </location>
</feature>
<feature type="compositionally biased region" description="Polar residues" evidence="2">
    <location>
        <begin position="701"/>
        <end position="715"/>
    </location>
</feature>
<feature type="region of interest" description="Disordered" evidence="2">
    <location>
        <begin position="382"/>
        <end position="449"/>
    </location>
</feature>
<proteinExistence type="predicted"/>
<feature type="compositionally biased region" description="Gly residues" evidence="2">
    <location>
        <begin position="91"/>
        <end position="103"/>
    </location>
</feature>
<evidence type="ECO:0000256" key="1">
    <source>
        <dbReference type="SAM" id="Coils"/>
    </source>
</evidence>
<feature type="region of interest" description="Disordered" evidence="2">
    <location>
        <begin position="553"/>
        <end position="578"/>
    </location>
</feature>
<gene>
    <name evidence="3" type="ORF">Vbra_1427</name>
</gene>
<feature type="compositionally biased region" description="Low complexity" evidence="2">
    <location>
        <begin position="409"/>
        <end position="430"/>
    </location>
</feature>